<proteinExistence type="predicted"/>
<dbReference type="RefSeq" id="WP_296950249.1">
    <property type="nucleotide sequence ID" value="NZ_LT599021.1"/>
</dbReference>
<evidence type="ECO:0000313" key="1">
    <source>
        <dbReference type="EMBL" id="SBW03895.1"/>
    </source>
</evidence>
<protein>
    <submittedName>
        <fullName evidence="1">Uncharacterized protein</fullName>
    </submittedName>
</protein>
<sequence length="80" mass="8859">MIFEHDGQICCVIAQDLEELSLIKKNLLQSASLISGITADVSKEMAGVIDVLKALEFSDDQYADIQSALKEAKCKLEYEH</sequence>
<dbReference type="EMBL" id="FLUL01000001">
    <property type="protein sequence ID" value="SBW03895.1"/>
    <property type="molecule type" value="Genomic_DNA"/>
</dbReference>
<accession>A0A212JX59</accession>
<organism evidence="1">
    <name type="scientific">uncultured Dysgonomonas sp</name>
    <dbReference type="NCBI Taxonomy" id="206096"/>
    <lineage>
        <taxon>Bacteria</taxon>
        <taxon>Pseudomonadati</taxon>
        <taxon>Bacteroidota</taxon>
        <taxon>Bacteroidia</taxon>
        <taxon>Bacteroidales</taxon>
        <taxon>Dysgonomonadaceae</taxon>
        <taxon>Dysgonomonas</taxon>
        <taxon>environmental samples</taxon>
    </lineage>
</organism>
<name>A0A212JX59_9BACT</name>
<gene>
    <name evidence="1" type="ORF">KL86DYS2_12517</name>
</gene>
<dbReference type="AlphaFoldDB" id="A0A212JX59"/>
<reference evidence="1" key="1">
    <citation type="submission" date="2016-04" db="EMBL/GenBank/DDBJ databases">
        <authorList>
            <person name="Evans L.H."/>
            <person name="Alamgir A."/>
            <person name="Owens N."/>
            <person name="Weber N.D."/>
            <person name="Virtaneva K."/>
            <person name="Barbian K."/>
            <person name="Babar A."/>
            <person name="Rosenke K."/>
        </authorList>
    </citation>
    <scope>NUCLEOTIDE SEQUENCE</scope>
    <source>
        <strain evidence="1">86-2</strain>
    </source>
</reference>